<organism evidence="2">
    <name type="scientific">freshwater metagenome</name>
    <dbReference type="NCBI Taxonomy" id="449393"/>
    <lineage>
        <taxon>unclassified sequences</taxon>
        <taxon>metagenomes</taxon>
        <taxon>ecological metagenomes</taxon>
    </lineage>
</organism>
<reference evidence="2" key="1">
    <citation type="submission" date="2020-05" db="EMBL/GenBank/DDBJ databases">
        <authorList>
            <person name="Chiriac C."/>
            <person name="Salcher M."/>
            <person name="Ghai R."/>
            <person name="Kavagutti S V."/>
        </authorList>
    </citation>
    <scope>NUCLEOTIDE SEQUENCE</scope>
</reference>
<proteinExistence type="predicted"/>
<dbReference type="AlphaFoldDB" id="A0A6J6CLH6"/>
<evidence type="ECO:0000313" key="2">
    <source>
        <dbReference type="EMBL" id="CAB4550678.1"/>
    </source>
</evidence>
<gene>
    <name evidence="2" type="ORF">UFOPK1503_01026</name>
</gene>
<sequence length="337" mass="37349">MADAKMIWPGWIQYNHIADGLSDEGGRGTVYEIRKVGDPLEILRKIANLFDIQGEPKEDEWSTKEYPSYSISGPNFYLSVYWSGAGYWNFGRWTDQVICAEPGVDSSEPATKDCIPVQSEPDRIPSKPELIRQTIETFAALGIAVSEDQLSVQRDVWGAYVTVSNSFQGQPIPIDFYIAWDFMGQISSISGASFEVIERGEYGTVSPVEAVARIKDGRWYGGVAAKYYEQFNRPIGTARSSDAGVALPAPEGAQEDQPAEPVEPVEPEIVDLRITKSQAVLVSVFDSQGNMWLVPGYLLFNDQGWFDSIVSLVEGVIQLPEPYGIMPMVEEPAENKN</sequence>
<feature type="region of interest" description="Disordered" evidence="1">
    <location>
        <begin position="242"/>
        <end position="261"/>
    </location>
</feature>
<accession>A0A6J6CLH6</accession>
<evidence type="ECO:0000256" key="1">
    <source>
        <dbReference type="SAM" id="MobiDB-lite"/>
    </source>
</evidence>
<protein>
    <submittedName>
        <fullName evidence="2">Unannotated protein</fullName>
    </submittedName>
</protein>
<name>A0A6J6CLH6_9ZZZZ</name>
<dbReference type="EMBL" id="CAEZST010000022">
    <property type="protein sequence ID" value="CAB4550678.1"/>
    <property type="molecule type" value="Genomic_DNA"/>
</dbReference>